<dbReference type="Proteomes" id="UP000326924">
    <property type="component" value="Unassembled WGS sequence"/>
</dbReference>
<gene>
    <name evidence="2" type="ORF">FN846DRAFT_906347</name>
</gene>
<proteinExistence type="predicted"/>
<evidence type="ECO:0000313" key="3">
    <source>
        <dbReference type="Proteomes" id="UP000326924"/>
    </source>
</evidence>
<dbReference type="AlphaFoldDB" id="A0A5J5EYM6"/>
<dbReference type="OrthoDB" id="5593235at2759"/>
<name>A0A5J5EYM6_9PEZI</name>
<keyword evidence="3" id="KW-1185">Reference proteome</keyword>
<sequence length="403" mass="44480">MSSPTANYKYQALGTHLKTNRKLQGLLGALGIFVLFAGIWALAPRVHHPSSQHANIVPGRSKDAEGNPAWTFADGTVFVKPKEVAVHALVFWETWESGVVGECYLRRNLVKNGGLLEKVIFVTTAKDPGDLAALEKVIKSEPEVYQHGVTRHMASRGVPHSAWDGIELDPEVLYIKLDSTITYISDAAIPALVQHRLAHKAPLMISANTINNPPLSQLHARLGAVRPFLPEPLPPKPTPLTNWRTSSLPLLPPPKAGYTPKAPKSHHRWLPVNATNLDSTPARYDGDWTGWEVAAQAHYSFFQNAEIAGGLAGYNFGAWDMEYERLGVGMVALWGKDAVEHLPVNRDEAGFWTVDISKKLKRHVIVDGRALAALYAFGTQEEDGLKRTDVLQRYKAFAKEFCV</sequence>
<feature type="transmembrane region" description="Helical" evidence="1">
    <location>
        <begin position="25"/>
        <end position="43"/>
    </location>
</feature>
<reference evidence="2 3" key="1">
    <citation type="submission" date="2019-09" db="EMBL/GenBank/DDBJ databases">
        <title>Draft genome of the ectomycorrhizal ascomycete Sphaerosporella brunnea.</title>
        <authorList>
            <consortium name="DOE Joint Genome Institute"/>
            <person name="Benucci G.M."/>
            <person name="Marozzi G."/>
            <person name="Antonielli L."/>
            <person name="Sanchez S."/>
            <person name="Marco P."/>
            <person name="Wang X."/>
            <person name="Falini L.B."/>
            <person name="Barry K."/>
            <person name="Haridas S."/>
            <person name="Lipzen A."/>
            <person name="Labutti K."/>
            <person name="Grigoriev I.V."/>
            <person name="Murat C."/>
            <person name="Martin F."/>
            <person name="Albertini E."/>
            <person name="Donnini D."/>
            <person name="Bonito G."/>
        </authorList>
    </citation>
    <scope>NUCLEOTIDE SEQUENCE [LARGE SCALE GENOMIC DNA]</scope>
    <source>
        <strain evidence="2 3">Sb_GMNB300</strain>
    </source>
</reference>
<dbReference type="EMBL" id="VXIS01000071">
    <property type="protein sequence ID" value="KAA8908135.1"/>
    <property type="molecule type" value="Genomic_DNA"/>
</dbReference>
<evidence type="ECO:0000256" key="1">
    <source>
        <dbReference type="SAM" id="Phobius"/>
    </source>
</evidence>
<comment type="caution">
    <text evidence="2">The sequence shown here is derived from an EMBL/GenBank/DDBJ whole genome shotgun (WGS) entry which is preliminary data.</text>
</comment>
<protein>
    <submittedName>
        <fullName evidence="2">Uncharacterized protein</fullName>
    </submittedName>
</protein>
<keyword evidence="1" id="KW-0812">Transmembrane</keyword>
<evidence type="ECO:0000313" key="2">
    <source>
        <dbReference type="EMBL" id="KAA8908135.1"/>
    </source>
</evidence>
<organism evidence="2 3">
    <name type="scientific">Sphaerosporella brunnea</name>
    <dbReference type="NCBI Taxonomy" id="1250544"/>
    <lineage>
        <taxon>Eukaryota</taxon>
        <taxon>Fungi</taxon>
        <taxon>Dikarya</taxon>
        <taxon>Ascomycota</taxon>
        <taxon>Pezizomycotina</taxon>
        <taxon>Pezizomycetes</taxon>
        <taxon>Pezizales</taxon>
        <taxon>Pyronemataceae</taxon>
        <taxon>Sphaerosporella</taxon>
    </lineage>
</organism>
<keyword evidence="1" id="KW-1133">Transmembrane helix</keyword>
<accession>A0A5J5EYM6</accession>
<dbReference type="InParanoid" id="A0A5J5EYM6"/>
<keyword evidence="1" id="KW-0472">Membrane</keyword>